<proteinExistence type="predicted"/>
<name>A0AAV3SB25_9EURY</name>
<accession>A0AAV3SB25</accession>
<dbReference type="EMBL" id="BAAABL010000068">
    <property type="protein sequence ID" value="GAA0308667.1"/>
    <property type="molecule type" value="Genomic_DNA"/>
</dbReference>
<organism evidence="1 2">
    <name type="scientific">Halarchaeum salinum</name>
    <dbReference type="NCBI Taxonomy" id="489912"/>
    <lineage>
        <taxon>Archaea</taxon>
        <taxon>Methanobacteriati</taxon>
        <taxon>Methanobacteriota</taxon>
        <taxon>Stenosarchaea group</taxon>
        <taxon>Halobacteria</taxon>
        <taxon>Halobacteriales</taxon>
        <taxon>Halobacteriaceae</taxon>
    </lineage>
</organism>
<sequence>MDFVDWPFSKLDDYSDVGEMFDAHYKIVRAEKPKYAVAPDVDEFTTYTDVKAWADELGEYAETVIVVPKTIHPKEVARRFRVGMPCQPRYGPTPWQWTEYSTCAEVHLLGGSPVKHAEIMKYHIPVESVDTTSPVKAARFGDYWNGSQWYNSTGGFYWCLKQSYRNMRRSMNPRREVWDPGTGTRIT</sequence>
<reference evidence="1 2" key="1">
    <citation type="journal article" date="2019" name="Int. J. Syst. Evol. Microbiol.">
        <title>The Global Catalogue of Microorganisms (GCM) 10K type strain sequencing project: providing services to taxonomists for standard genome sequencing and annotation.</title>
        <authorList>
            <consortium name="The Broad Institute Genomics Platform"/>
            <consortium name="The Broad Institute Genome Sequencing Center for Infectious Disease"/>
            <person name="Wu L."/>
            <person name="Ma J."/>
        </authorList>
    </citation>
    <scope>NUCLEOTIDE SEQUENCE [LARGE SCALE GENOMIC DNA]</scope>
    <source>
        <strain evidence="1 2">JCM 16330</strain>
    </source>
</reference>
<gene>
    <name evidence="1" type="ORF">GCM10009066_22820</name>
</gene>
<keyword evidence="2" id="KW-1185">Reference proteome</keyword>
<evidence type="ECO:0000313" key="1">
    <source>
        <dbReference type="EMBL" id="GAA0308667.1"/>
    </source>
</evidence>
<dbReference type="InterPro" id="IPR046718">
    <property type="entry name" value="DUF6610"/>
</dbReference>
<dbReference type="AlphaFoldDB" id="A0AAV3SB25"/>
<dbReference type="RefSeq" id="WP_211312242.1">
    <property type="nucleotide sequence ID" value="NZ_BAAABL010000068.1"/>
</dbReference>
<evidence type="ECO:0000313" key="2">
    <source>
        <dbReference type="Proteomes" id="UP001500837"/>
    </source>
</evidence>
<protein>
    <submittedName>
        <fullName evidence="1">Uncharacterized protein</fullName>
    </submittedName>
</protein>
<dbReference type="Proteomes" id="UP001500837">
    <property type="component" value="Unassembled WGS sequence"/>
</dbReference>
<comment type="caution">
    <text evidence="1">The sequence shown here is derived from an EMBL/GenBank/DDBJ whole genome shotgun (WGS) entry which is preliminary data.</text>
</comment>
<dbReference type="Pfam" id="PF20314">
    <property type="entry name" value="DUF6610"/>
    <property type="match status" value="1"/>
</dbReference>